<reference evidence="1 2" key="1">
    <citation type="submission" date="2023-03" db="EMBL/GenBank/DDBJ databases">
        <title>High-quality genome of Scylla paramamosain provides insights in environmental adaptation.</title>
        <authorList>
            <person name="Zhang L."/>
        </authorList>
    </citation>
    <scope>NUCLEOTIDE SEQUENCE [LARGE SCALE GENOMIC DNA]</scope>
    <source>
        <strain evidence="1">LZ_2023a</strain>
        <tissue evidence="1">Muscle</tissue>
    </source>
</reference>
<name>A0AAW0TKJ1_SCYPA</name>
<accession>A0AAW0TKJ1</accession>
<sequence length="339" mass="37684">MGDDQAEVELSMMSHSSRCKYMNDNMQLMTLRRGVPVVLEEEDILKSTDIVIILEAQHCNTILSEKKPCISRACPDDPMVLEQVNLYLHSLEHRGPALERAVMWMRSAESDSGQESSDECPGPTNASCTLRTTGKMEVLMRCLSLLVAMLDYPAHTWDLQRWQKLTQVLTKFYQAWVHVEVISNPDYTLSRGQVMCTSHLQLCHKSSESNGAPPGFGAQNSFTGPESFLLLRVLYLVGWWAVRGQRVHGFEMGYTGWMRSQSPSGPRGVHRASVHVLSDPERPSRARSLRTVCHAAVGLVAQVANRLAEGGVLRTGILSGATSAGRFRIACAVEDGRRE</sequence>
<comment type="caution">
    <text evidence="1">The sequence shown here is derived from an EMBL/GenBank/DDBJ whole genome shotgun (WGS) entry which is preliminary data.</text>
</comment>
<dbReference type="AlphaFoldDB" id="A0AAW0TKJ1"/>
<dbReference type="Proteomes" id="UP001487740">
    <property type="component" value="Unassembled WGS sequence"/>
</dbReference>
<evidence type="ECO:0000313" key="2">
    <source>
        <dbReference type="Proteomes" id="UP001487740"/>
    </source>
</evidence>
<gene>
    <name evidence="1" type="ORF">O3P69_020263</name>
</gene>
<organism evidence="1 2">
    <name type="scientific">Scylla paramamosain</name>
    <name type="common">Mud crab</name>
    <dbReference type="NCBI Taxonomy" id="85552"/>
    <lineage>
        <taxon>Eukaryota</taxon>
        <taxon>Metazoa</taxon>
        <taxon>Ecdysozoa</taxon>
        <taxon>Arthropoda</taxon>
        <taxon>Crustacea</taxon>
        <taxon>Multicrustacea</taxon>
        <taxon>Malacostraca</taxon>
        <taxon>Eumalacostraca</taxon>
        <taxon>Eucarida</taxon>
        <taxon>Decapoda</taxon>
        <taxon>Pleocyemata</taxon>
        <taxon>Brachyura</taxon>
        <taxon>Eubrachyura</taxon>
        <taxon>Portunoidea</taxon>
        <taxon>Portunidae</taxon>
        <taxon>Portuninae</taxon>
        <taxon>Scylla</taxon>
    </lineage>
</organism>
<protein>
    <submittedName>
        <fullName evidence="1">Uncharacterized protein</fullName>
    </submittedName>
</protein>
<proteinExistence type="predicted"/>
<keyword evidence="2" id="KW-1185">Reference proteome</keyword>
<dbReference type="EMBL" id="JARAKH010000029">
    <property type="protein sequence ID" value="KAK8388249.1"/>
    <property type="molecule type" value="Genomic_DNA"/>
</dbReference>
<evidence type="ECO:0000313" key="1">
    <source>
        <dbReference type="EMBL" id="KAK8388249.1"/>
    </source>
</evidence>